<sequence length="222" mass="25282">FVVNKGAEIIRPKQVITCIQFRIGLERGQKERERRERTGFRCEVCSRTCDVIKNPCLDRRGVSVGSVEVKRLEAIVDRTPQELKKTDRRFSWDSQILSVRPSASIYKRQISPPGTLHGIHTCRNVLTHHFDLVYLRDVSPRRRSDCLAHIRPAILPLDVVDPQAAVAIQGDTFRRLLLLPEAAFGQKDLIPPPSHPTSKFRLRSAKVTLGRICGQGHIRPMR</sequence>
<protein>
    <submittedName>
        <fullName evidence="1">Uncharacterized protein</fullName>
    </submittedName>
</protein>
<gene>
    <name evidence="1" type="ORF">ALC57_12394</name>
</gene>
<dbReference type="AlphaFoldDB" id="A0A195DR06"/>
<evidence type="ECO:0000313" key="1">
    <source>
        <dbReference type="EMBL" id="KYN15345.1"/>
    </source>
</evidence>
<dbReference type="Proteomes" id="UP000078492">
    <property type="component" value="Unassembled WGS sequence"/>
</dbReference>
<organism evidence="1 2">
    <name type="scientific">Trachymyrmex cornetzi</name>
    <dbReference type="NCBI Taxonomy" id="471704"/>
    <lineage>
        <taxon>Eukaryota</taxon>
        <taxon>Metazoa</taxon>
        <taxon>Ecdysozoa</taxon>
        <taxon>Arthropoda</taxon>
        <taxon>Hexapoda</taxon>
        <taxon>Insecta</taxon>
        <taxon>Pterygota</taxon>
        <taxon>Neoptera</taxon>
        <taxon>Endopterygota</taxon>
        <taxon>Hymenoptera</taxon>
        <taxon>Apocrita</taxon>
        <taxon>Aculeata</taxon>
        <taxon>Formicoidea</taxon>
        <taxon>Formicidae</taxon>
        <taxon>Myrmicinae</taxon>
        <taxon>Trachymyrmex</taxon>
    </lineage>
</organism>
<keyword evidence="2" id="KW-1185">Reference proteome</keyword>
<name>A0A195DR06_9HYME</name>
<dbReference type="EMBL" id="KQ980581">
    <property type="protein sequence ID" value="KYN15345.1"/>
    <property type="molecule type" value="Genomic_DNA"/>
</dbReference>
<proteinExistence type="predicted"/>
<reference evidence="1 2" key="1">
    <citation type="submission" date="2015-09" db="EMBL/GenBank/DDBJ databases">
        <title>Trachymyrmex cornetzi WGS genome.</title>
        <authorList>
            <person name="Nygaard S."/>
            <person name="Hu H."/>
            <person name="Boomsma J."/>
            <person name="Zhang G."/>
        </authorList>
    </citation>
    <scope>NUCLEOTIDE SEQUENCE [LARGE SCALE GENOMIC DNA]</scope>
    <source>
        <strain evidence="1">Tcor2-1</strain>
        <tissue evidence="1">Whole body</tissue>
    </source>
</reference>
<accession>A0A195DR06</accession>
<evidence type="ECO:0000313" key="2">
    <source>
        <dbReference type="Proteomes" id="UP000078492"/>
    </source>
</evidence>
<feature type="non-terminal residue" evidence="1">
    <location>
        <position position="1"/>
    </location>
</feature>